<dbReference type="Pfam" id="PF14322">
    <property type="entry name" value="SusD-like_3"/>
    <property type="match status" value="1"/>
</dbReference>
<dbReference type="KEGG" id="buy:D8S85_14310"/>
<protein>
    <submittedName>
        <fullName evidence="8">RagB/SusD family nutrient uptake outer membrane protein</fullName>
    </submittedName>
</protein>
<evidence type="ECO:0000256" key="4">
    <source>
        <dbReference type="ARBA" id="ARBA00023136"/>
    </source>
</evidence>
<dbReference type="Gene3D" id="1.25.40.390">
    <property type="match status" value="1"/>
</dbReference>
<evidence type="ECO:0000256" key="2">
    <source>
        <dbReference type="ARBA" id="ARBA00006275"/>
    </source>
</evidence>
<name>A0A3S9VVQ4_9BACT</name>
<dbReference type="InterPro" id="IPR033985">
    <property type="entry name" value="SusD-like_N"/>
</dbReference>
<dbReference type="InterPro" id="IPR012944">
    <property type="entry name" value="SusD_RagB_dom"/>
</dbReference>
<dbReference type="AlphaFoldDB" id="A0A3S9VVQ4"/>
<keyword evidence="4" id="KW-0472">Membrane</keyword>
<keyword evidence="9" id="KW-1185">Reference proteome</keyword>
<gene>
    <name evidence="8" type="ORF">D8S85_14310</name>
</gene>
<proteinExistence type="inferred from homology"/>
<evidence type="ECO:0000259" key="7">
    <source>
        <dbReference type="Pfam" id="PF14322"/>
    </source>
</evidence>
<dbReference type="EMBL" id="CP032819">
    <property type="protein sequence ID" value="AZS30603.1"/>
    <property type="molecule type" value="Genomic_DNA"/>
</dbReference>
<evidence type="ECO:0000256" key="5">
    <source>
        <dbReference type="ARBA" id="ARBA00023237"/>
    </source>
</evidence>
<feature type="domain" description="RagB/SusD" evidence="6">
    <location>
        <begin position="341"/>
        <end position="650"/>
    </location>
</feature>
<sequence length="650" mass="74401">MLMKFKNILILICSVCLCSGCDDYLDLVPEDDILTIPKIFETRSGAEQWMIDANMMFSSLTIDRRGNPAFVGADEYTANAFARTNYVFTPFYIADGLQTALSPLGDIWAYNGVYYYIRLCNTFLEHIGDVYNLRAGELENWSAEIKALKAFYYFELMKRYGPFVLVPKNIDIYAPIEEQRQLRSPMDSCVQAITNLLDEAIPYLTPLREKDASRREFFSKEGAMGLKARVLLYAASPLFNGGISPYKDMKNKSGVDLFSKEDKEKWRIAAEYADEVIDYLEARGYKLISGTNSESTPLLNTMRDLELSLWAPNFQNSTEAIMIVSGASDLYQYVLPRLGTKSTDPHYSGVLYGVLGTNIRMINKFYTANGLPISEDKTWVHGDGYGMAQERDVMYTNVIPLGTDVLALHLDREPRFYATIAAPGLYWQRGSGSYNRLLVDSRRGQLFGLTEDRIDPRIRQNITGYYVKKGTRSDFRTQEYFTEINKFKQGATVYMRLAELYLIAAEAWNEYEGPNGAHRDQIFNRLNAVRERAGLPTVQVSWGEYGINPNKFNEQVGLRDIIHREKTIEFMFEGHRFWDVRRWGTAIAEGWNDKPLAWVVLGETWQEFFNNGQGPVVVWDDAYFNPARDYLFPIKSEEAMISGIVQNPGW</sequence>
<keyword evidence="5" id="KW-0998">Cell outer membrane</keyword>
<keyword evidence="3" id="KW-0732">Signal</keyword>
<accession>A0A3S9VVQ4</accession>
<organism evidence="8 9">
    <name type="scientific">Butyricimonas faecalis</name>
    <dbReference type="NCBI Taxonomy" id="2093856"/>
    <lineage>
        <taxon>Bacteria</taxon>
        <taxon>Pseudomonadati</taxon>
        <taxon>Bacteroidota</taxon>
        <taxon>Bacteroidia</taxon>
        <taxon>Bacteroidales</taxon>
        <taxon>Odoribacteraceae</taxon>
        <taxon>Butyricimonas</taxon>
    </lineage>
</organism>
<dbReference type="Proteomes" id="UP000270673">
    <property type="component" value="Chromosome"/>
</dbReference>
<dbReference type="Pfam" id="PF07980">
    <property type="entry name" value="SusD_RagB"/>
    <property type="match status" value="1"/>
</dbReference>
<reference evidence="8 9" key="1">
    <citation type="submission" date="2018-10" db="EMBL/GenBank/DDBJ databases">
        <title>Butyricimonas faecalis sp. nov., isolated from human faeces and emended description of the genus Butyricimonas.</title>
        <authorList>
            <person name="Le Roy T."/>
            <person name="Van der Smissen P."/>
            <person name="Paquot A."/>
            <person name="Delzenne N."/>
            <person name="Muccioli G."/>
            <person name="Collet J.-F."/>
            <person name="Cani P.D."/>
        </authorList>
    </citation>
    <scope>NUCLEOTIDE SEQUENCE [LARGE SCALE GENOMIC DNA]</scope>
    <source>
        <strain evidence="8 9">H184</strain>
    </source>
</reference>
<evidence type="ECO:0000256" key="1">
    <source>
        <dbReference type="ARBA" id="ARBA00004442"/>
    </source>
</evidence>
<dbReference type="OrthoDB" id="724176at2"/>
<dbReference type="SUPFAM" id="SSF48452">
    <property type="entry name" value="TPR-like"/>
    <property type="match status" value="1"/>
</dbReference>
<dbReference type="InterPro" id="IPR011990">
    <property type="entry name" value="TPR-like_helical_dom_sf"/>
</dbReference>
<dbReference type="GO" id="GO:0009279">
    <property type="term" value="C:cell outer membrane"/>
    <property type="evidence" value="ECO:0007669"/>
    <property type="project" value="UniProtKB-SubCell"/>
</dbReference>
<evidence type="ECO:0000256" key="3">
    <source>
        <dbReference type="ARBA" id="ARBA00022729"/>
    </source>
</evidence>
<evidence type="ECO:0000259" key="6">
    <source>
        <dbReference type="Pfam" id="PF07980"/>
    </source>
</evidence>
<evidence type="ECO:0000313" key="8">
    <source>
        <dbReference type="EMBL" id="AZS30603.1"/>
    </source>
</evidence>
<comment type="subcellular location">
    <subcellularLocation>
        <location evidence="1">Cell outer membrane</location>
    </subcellularLocation>
</comment>
<evidence type="ECO:0000313" key="9">
    <source>
        <dbReference type="Proteomes" id="UP000270673"/>
    </source>
</evidence>
<comment type="similarity">
    <text evidence="2">Belongs to the SusD family.</text>
</comment>
<feature type="domain" description="SusD-like N-terminal" evidence="7">
    <location>
        <begin position="109"/>
        <end position="232"/>
    </location>
</feature>